<feature type="domain" description="Clathrin heavy chain linker core motif" evidence="8">
    <location>
        <begin position="334"/>
        <end position="357"/>
    </location>
</feature>
<dbReference type="InterPro" id="IPR015348">
    <property type="entry name" value="Clathrin_H-chain_linker_core"/>
</dbReference>
<dbReference type="GO" id="GO:0030132">
    <property type="term" value="C:clathrin coat of coated pit"/>
    <property type="evidence" value="ECO:0007669"/>
    <property type="project" value="InterPro"/>
</dbReference>
<dbReference type="GO" id="GO:0005198">
    <property type="term" value="F:structural molecule activity"/>
    <property type="evidence" value="ECO:0007669"/>
    <property type="project" value="InterPro"/>
</dbReference>
<evidence type="ECO:0000256" key="3">
    <source>
        <dbReference type="ARBA" id="ARBA00023136"/>
    </source>
</evidence>
<feature type="repeat" description="CHCR" evidence="7">
    <location>
        <begin position="1302"/>
        <end position="1454"/>
    </location>
</feature>
<sequence>MAETQQPLRLQEVANLAAIGVPQHALTFSTLSIESDRYIVARNVPEAQLIVVDMTKPSQPIRRSVAADSAHMNPKTSVMALKTGSTLQLFDMDAQKQVKQVQVMEKVVYMTWISEITLGVITDSAVYHWAANDASEPVKMFDRHENLKGTQIISYKADASEQWLCVTGIGSGKDGNVKGAMQLFSVDKRMSQALEGHACAFKTLHMEGHPSILFAFASKSKTSGQSKLHVIEVGHENKPEGAPKFGRKSSPIFFPPEMGDQDFPVNLLSHPKGSLLYMFTKAGYLHIFDLESGSAIYMNRISETTMFAQCTVPDAHAVMAVNRGGAVLRASLLDDRVIPYVTSKLKDVELAIRLASRNGFPGAESVFVEQFNELYASGQFSDAAVVAAESPAGFLRTPDTIERFRACPPPEPGMPSALLMYFQTLLTRGALNEIESVEIAYMVVQQGKAHLLEKWIREDKLTPTEQLGELVKQGNPIMGLAVFIKAQAHHKVIQSMIETGQTSKVVAYAQKVGLSLDAQEIVQLANNISPSAALELANAMSRAVIPASRSAVAEKIAAEAQQMFDMFMSRGMLSEATAYCLDNLKDDAPEFGELTTKVLEANLMNAPQVADMILSQDLWHHYHKQKIAMLCERQGLFQHALENYTDLEDIKRVISNTHVLNPAWLLNFFGTMQPEHGVECLDELTKTNPKANLQLCIMIAAKYTEQFGAKRLMEIFGAMKANEALYLYLGAIINFSDDPEVHFKYIEISCSPGVAQFSEAERVTRESNYYDPERVKTFLMTTKPKDPRPLINVCDRFGYIPEMVKFMVKNGQIKFVEGFVQRINPSRCPIVVGALLDLDRSEESIQKLIMSVKNHIPVTALVTECEKRGKIKMLLPLLESLVADGSTEVEVHTGIAKCYIETNNTPEHFLNTNMYYDSRAVGAFCEKRYPAFAVLSYARGKCDEELLEVTNTHALFKEQAKYLVDRASPELYALVLTPGNVHMRQVVDQMIQYALPQVTEPEKIGATVKAFMTADLPDLLIEMLERLVLQSSNSVFTRNTNLQNLLILTTIRADKERAMEYIRRLENYDAGDIAELCLQAGMFEEAFTIYVRFEKYVEAIKVLLDDKQIHDFVRAEEFALQRGDEHLEVWSALASAQLRAGKISAGVKSLMKAKDGSAAQVELVVTSAREHASHADYDVVIKYLKTVRNKSKDIRMVDTEIAYGLCRQNKLGDLEEMIGLPNAADFEEVAERCMDEELYTAAKIVLSHVKDFGRLAVVLVRLGEFQAAVEAAKKADRVHAWKMVCFACVDAGEFRLAQQCGLKVVVEAGELPEVITYYEERGHFERLMDMLDAGLSLERAHQGMFTENGVLYTKYRSHTEPNSTRVMDYMKMWWRKANVPRLIRACETAWLWAEAVYLYMAYEEFDNAAKVMMEHGPSAWNANTFTDAISRAGSLDVMYKAVRFYILEHAELVNDLLYVLAPKAEATRLMGILRGSYKDVYGELGILPLCKPFLNKVQEQDVPEINTAMNDILIAEGDVDALRDSVGTFENFEQIALARKLESNELIAFRRVGVELFRKNAKFEQAIEVSKRDRLWKDMIESVSASDDPEIMEDAIKFFVEQGLRECFTALLFACFETCPPDLALEYAWMYDLIDFAMPFLIQTMREIGQRLMGLEEESKEQRQIEQDKIQEEEDEINDDPSVLLFGVGHHGKGDQPLQIGYTPGVAAPSGPMAAGAVPQIGWVPQPQATYNMAAYQTQAAYQTRAAQAQQAAYMTQAYRTRQAQAASQAYATRMAQAYATNAQYQTQKR</sequence>
<keyword evidence="3 6" id="KW-0472">Membrane</keyword>
<comment type="function">
    <text evidence="6">Clathrin is the major protein of the polyhedral coat of coated pits and vesicles.</text>
</comment>
<evidence type="ECO:0000256" key="2">
    <source>
        <dbReference type="ARBA" id="ARBA00022737"/>
    </source>
</evidence>
<organism evidence="9 10">
    <name type="scientific">Porphyridium purpureum</name>
    <name type="common">Red alga</name>
    <name type="synonym">Porphyridium cruentum</name>
    <dbReference type="NCBI Taxonomy" id="35688"/>
    <lineage>
        <taxon>Eukaryota</taxon>
        <taxon>Rhodophyta</taxon>
        <taxon>Bangiophyceae</taxon>
        <taxon>Porphyridiales</taxon>
        <taxon>Porphyridiaceae</taxon>
        <taxon>Porphyridium</taxon>
    </lineage>
</organism>
<feature type="repeat" description="CHCR" evidence="7">
    <location>
        <begin position="995"/>
        <end position="1146"/>
    </location>
</feature>
<dbReference type="Gene3D" id="2.130.10.110">
    <property type="entry name" value="Clathrin heavy-chain terminal domain"/>
    <property type="match status" value="1"/>
</dbReference>
<protein>
    <recommendedName>
        <fullName evidence="6">Clathrin heavy chain</fullName>
    </recommendedName>
</protein>
<evidence type="ECO:0000256" key="7">
    <source>
        <dbReference type="PROSITE-ProRule" id="PRU01006"/>
    </source>
</evidence>
<dbReference type="OrthoDB" id="2113814at2759"/>
<dbReference type="OMA" id="HCYDLLH"/>
<dbReference type="Proteomes" id="UP000324585">
    <property type="component" value="Unassembled WGS sequence"/>
</dbReference>
<dbReference type="GO" id="GO:0006898">
    <property type="term" value="P:receptor-mediated endocytosis"/>
    <property type="evidence" value="ECO:0007669"/>
    <property type="project" value="TreeGrafter"/>
</dbReference>
<dbReference type="Pfam" id="PF09268">
    <property type="entry name" value="Clathrin-link"/>
    <property type="match status" value="1"/>
</dbReference>
<dbReference type="FunFam" id="1.25.40.10:FF:000001">
    <property type="entry name" value="Clathrin heavy chain"/>
    <property type="match status" value="1"/>
</dbReference>
<keyword evidence="5 6" id="KW-0968">Cytoplasmic vesicle</keyword>
<dbReference type="Pfam" id="PF00637">
    <property type="entry name" value="Clathrin"/>
    <property type="match status" value="7"/>
</dbReference>
<dbReference type="InterPro" id="IPR016024">
    <property type="entry name" value="ARM-type_fold"/>
</dbReference>
<dbReference type="PROSITE" id="PS50236">
    <property type="entry name" value="CHCR"/>
    <property type="match status" value="6"/>
</dbReference>
<comment type="subcellular location">
    <subcellularLocation>
        <location evidence="6">Cytoplasmic vesicle membrane</location>
        <topology evidence="6">Peripheral membrane protein</topology>
        <orientation evidence="6">Cytoplasmic side</orientation>
    </subcellularLocation>
    <subcellularLocation>
        <location evidence="6">Membrane</location>
        <location evidence="6">Coated pit</location>
        <topology evidence="6">Peripheral membrane protein</topology>
        <orientation evidence="6">Cytoplasmic side</orientation>
    </subcellularLocation>
</comment>
<comment type="caution">
    <text evidence="9">The sequence shown here is derived from an EMBL/GenBank/DDBJ whole genome shotgun (WGS) entry which is preliminary data.</text>
</comment>
<dbReference type="PANTHER" id="PTHR10292:SF1">
    <property type="entry name" value="CLATHRIN HEAVY CHAIN"/>
    <property type="match status" value="1"/>
</dbReference>
<dbReference type="PANTHER" id="PTHR10292">
    <property type="entry name" value="CLATHRIN HEAVY CHAIN RELATED"/>
    <property type="match status" value="1"/>
</dbReference>
<keyword evidence="4 6" id="KW-0168">Coated pit</keyword>
<accession>A0A5J4YZI2</accession>
<evidence type="ECO:0000313" key="10">
    <source>
        <dbReference type="Proteomes" id="UP000324585"/>
    </source>
</evidence>
<evidence type="ECO:0000256" key="6">
    <source>
        <dbReference type="PIRNR" id="PIRNR002290"/>
    </source>
</evidence>
<dbReference type="InterPro" id="IPR000547">
    <property type="entry name" value="Clathrin_H-chain/VPS_repeat"/>
</dbReference>
<dbReference type="Gene3D" id="1.25.40.730">
    <property type="match status" value="1"/>
</dbReference>
<feature type="repeat" description="CHCR" evidence="7">
    <location>
        <begin position="1457"/>
        <end position="1608"/>
    </location>
</feature>
<dbReference type="GO" id="GO:0030130">
    <property type="term" value="C:clathrin coat of trans-Golgi network vesicle"/>
    <property type="evidence" value="ECO:0007669"/>
    <property type="project" value="InterPro"/>
</dbReference>
<comment type="similarity">
    <text evidence="1 6">Belongs to the clathrin heavy chain family.</text>
</comment>
<feature type="repeat" description="CHCR" evidence="7">
    <location>
        <begin position="1152"/>
        <end position="1297"/>
    </location>
</feature>
<dbReference type="SUPFAM" id="SSF48371">
    <property type="entry name" value="ARM repeat"/>
    <property type="match status" value="5"/>
</dbReference>
<proteinExistence type="inferred from homology"/>
<dbReference type="Pfam" id="PF13838">
    <property type="entry name" value="Clathrin_H_link"/>
    <property type="match status" value="1"/>
</dbReference>
<gene>
    <name evidence="9" type="ORF">FVE85_2319</name>
</gene>
<dbReference type="InterPro" id="IPR016341">
    <property type="entry name" value="Clathrin_heavy_chain"/>
</dbReference>
<evidence type="ECO:0000313" key="9">
    <source>
        <dbReference type="EMBL" id="KAA8496164.1"/>
    </source>
</evidence>
<reference evidence="10" key="1">
    <citation type="journal article" date="2019" name="Nat. Commun.">
        <title>Expansion of phycobilisome linker gene families in mesophilic red algae.</title>
        <authorList>
            <person name="Lee J."/>
            <person name="Kim D."/>
            <person name="Bhattacharya D."/>
            <person name="Yoon H.S."/>
        </authorList>
    </citation>
    <scope>NUCLEOTIDE SEQUENCE [LARGE SCALE GENOMIC DNA]</scope>
    <source>
        <strain evidence="10">CCMP 1328</strain>
    </source>
</reference>
<keyword evidence="10" id="KW-1185">Reference proteome</keyword>
<dbReference type="Gene3D" id="1.25.40.10">
    <property type="entry name" value="Tetratricopeptide repeat domain"/>
    <property type="match status" value="2"/>
</dbReference>
<evidence type="ECO:0000256" key="4">
    <source>
        <dbReference type="ARBA" id="ARBA00023176"/>
    </source>
</evidence>
<dbReference type="InterPro" id="IPR016025">
    <property type="entry name" value="Clathrin_H-chain_N"/>
</dbReference>
<dbReference type="EMBL" id="VRMN01000003">
    <property type="protein sequence ID" value="KAA8496164.1"/>
    <property type="molecule type" value="Genomic_DNA"/>
</dbReference>
<name>A0A5J4YZI2_PORPP</name>
<dbReference type="SUPFAM" id="SSF50989">
    <property type="entry name" value="Clathrin heavy-chain terminal domain"/>
    <property type="match status" value="1"/>
</dbReference>
<dbReference type="PIRSF" id="PIRSF002290">
    <property type="entry name" value="Clathrin_H_chain"/>
    <property type="match status" value="1"/>
</dbReference>
<dbReference type="InterPro" id="IPR011990">
    <property type="entry name" value="TPR-like_helical_dom_sf"/>
</dbReference>
<evidence type="ECO:0000256" key="5">
    <source>
        <dbReference type="ARBA" id="ARBA00023329"/>
    </source>
</evidence>
<dbReference type="SMART" id="SM00299">
    <property type="entry name" value="CLH"/>
    <property type="match status" value="7"/>
</dbReference>
<feature type="repeat" description="CHCR" evidence="7">
    <location>
        <begin position="551"/>
        <end position="697"/>
    </location>
</feature>
<dbReference type="GO" id="GO:0006886">
    <property type="term" value="P:intracellular protein transport"/>
    <property type="evidence" value="ECO:0007669"/>
    <property type="project" value="UniProtKB-UniRule"/>
</dbReference>
<dbReference type="InterPro" id="IPR055358">
    <property type="entry name" value="CHCR"/>
</dbReference>
<evidence type="ECO:0000256" key="1">
    <source>
        <dbReference type="ARBA" id="ARBA00009535"/>
    </source>
</evidence>
<dbReference type="GO" id="GO:0071439">
    <property type="term" value="C:clathrin complex"/>
    <property type="evidence" value="ECO:0007669"/>
    <property type="project" value="InterPro"/>
</dbReference>
<feature type="repeat" description="CHCR" evidence="7">
    <location>
        <begin position="849"/>
        <end position="988"/>
    </location>
</feature>
<evidence type="ECO:0000259" key="8">
    <source>
        <dbReference type="Pfam" id="PF09268"/>
    </source>
</evidence>
<dbReference type="GO" id="GO:0032051">
    <property type="term" value="F:clathrin light chain binding"/>
    <property type="evidence" value="ECO:0007669"/>
    <property type="project" value="InterPro"/>
</dbReference>
<keyword evidence="2" id="KW-0677">Repeat</keyword>